<protein>
    <recommendedName>
        <fullName evidence="4">PKD domain-containing protein</fullName>
    </recommendedName>
</protein>
<feature type="chain" id="PRO_5026890020" description="PKD domain-containing protein" evidence="1">
    <location>
        <begin position="27"/>
        <end position="761"/>
    </location>
</feature>
<feature type="signal peptide" evidence="1">
    <location>
        <begin position="1"/>
        <end position="26"/>
    </location>
</feature>
<evidence type="ECO:0000256" key="1">
    <source>
        <dbReference type="SAM" id="SignalP"/>
    </source>
</evidence>
<dbReference type="AlphaFoldDB" id="A0A6M1PJA6"/>
<evidence type="ECO:0000313" key="2">
    <source>
        <dbReference type="EMBL" id="NGM82634.1"/>
    </source>
</evidence>
<keyword evidence="1" id="KW-0732">Signal</keyword>
<dbReference type="InterPro" id="IPR013783">
    <property type="entry name" value="Ig-like_fold"/>
</dbReference>
<gene>
    <name evidence="2" type="ORF">G5B47_09405</name>
</gene>
<reference evidence="2 3" key="1">
    <citation type="submission" date="2020-02" db="EMBL/GenBank/DDBJ databases">
        <authorList>
            <person name="Gao J."/>
            <person name="Sun J."/>
        </authorList>
    </citation>
    <scope>NUCLEOTIDE SEQUENCE [LARGE SCALE GENOMIC DNA]</scope>
    <source>
        <strain evidence="2 3">7124</strain>
    </source>
</reference>
<accession>A0A6M1PJA6</accession>
<proteinExistence type="predicted"/>
<evidence type="ECO:0008006" key="4">
    <source>
        <dbReference type="Google" id="ProtNLM"/>
    </source>
</evidence>
<sequence>MKKLRSFLLIAVVLLGSLAEQSFTFAASTQTATISIPVNANLMGDNNAYKNYSLDLPSGIAPSSIDTSSIKYSGSNTVSGAISLQNGTINLKLQGVASTKRLSNVTGYNSSYLRNYRSNPSNSIWRYSDGVRWQVNEYDENTDSLIYKNYPAEDNNVPSLRPPRIVVSAAPPQNSSYLKWYNGSAEDVIESKYIVASTIQAKWVPEESSSYAKEVKFKNGKIIVNYAIPFYVLPSGAIGEQDFENQDADATHPLTGWATGRKYQVTIIYYYTADALVPTYSYSGTVTFKYTPITEPTLDGKVTVVNPSPNPTQFKSADVPVTLRVNGNLLAYTDAANIEEWVFYAKETGSTDVKIMKDYNKVLSSTQSFTTFNIPKDRITNGMVNGEFDQEYTLTVTVRFSKPVPTSSGTISSLTQTMQATVGVTDKPVPPPSSGGNKRPVAILSVPDSVMAGEEFLVYGADSYDPDGTIVDYNYGIGSAVEKVTGKYGYTWYPLAEAGYKTTISLVVTDNDDLSGSTTAKVEVQAPKPRAAITVLGTKKENRKVTLHNASTDLSKHYPMDPSKTRFTIQAISGGAASDIKYSGSLNGVSDKDVVFKKPGTYKATIYVENIVGYSSTAEITFDIVPDEPPVPYISVPSQAYRDPDNGNRAAVVLDDLSFSPDYDYIGHRLWQYRYDSDNDGDFSDESWVILSDANESRVNFNPDKVGRYEIRLTVTEEFDQPTIDEFVSAADRKSANTDTQSAVEKIVTVYNRAPIVDWSW</sequence>
<name>A0A6M1PJA6_9BACL</name>
<organism evidence="2 3">
    <name type="scientific">Paenibacillus apii</name>
    <dbReference type="NCBI Taxonomy" id="1850370"/>
    <lineage>
        <taxon>Bacteria</taxon>
        <taxon>Bacillati</taxon>
        <taxon>Bacillota</taxon>
        <taxon>Bacilli</taxon>
        <taxon>Bacillales</taxon>
        <taxon>Paenibacillaceae</taxon>
        <taxon>Paenibacillus</taxon>
    </lineage>
</organism>
<evidence type="ECO:0000313" key="3">
    <source>
        <dbReference type="Proteomes" id="UP000480151"/>
    </source>
</evidence>
<keyword evidence="3" id="KW-1185">Reference proteome</keyword>
<dbReference type="EMBL" id="JAAKGU010000003">
    <property type="protein sequence ID" value="NGM82634.1"/>
    <property type="molecule type" value="Genomic_DNA"/>
</dbReference>
<dbReference type="Gene3D" id="2.60.40.10">
    <property type="entry name" value="Immunoglobulins"/>
    <property type="match status" value="1"/>
</dbReference>
<dbReference type="Proteomes" id="UP000480151">
    <property type="component" value="Unassembled WGS sequence"/>
</dbReference>
<comment type="caution">
    <text evidence="2">The sequence shown here is derived from an EMBL/GenBank/DDBJ whole genome shotgun (WGS) entry which is preliminary data.</text>
</comment>
<dbReference type="RefSeq" id="WP_165097228.1">
    <property type="nucleotide sequence ID" value="NZ_JAAKGU010000003.1"/>
</dbReference>